<evidence type="ECO:0000256" key="3">
    <source>
        <dbReference type="ARBA" id="ARBA00022692"/>
    </source>
</evidence>
<comment type="subcellular location">
    <subcellularLocation>
        <location evidence="1">Cell membrane</location>
        <topology evidence="1">Multi-pass membrane protein</topology>
    </subcellularLocation>
</comment>
<feature type="transmembrane region" description="Helical" evidence="6">
    <location>
        <begin position="89"/>
        <end position="108"/>
    </location>
</feature>
<feature type="transmembrane region" description="Helical" evidence="6">
    <location>
        <begin position="268"/>
        <end position="285"/>
    </location>
</feature>
<comment type="caution">
    <text evidence="8">The sequence shown here is derived from an EMBL/GenBank/DDBJ whole genome shotgun (WGS) entry which is preliminary data.</text>
</comment>
<dbReference type="SUPFAM" id="SSF103481">
    <property type="entry name" value="Multidrug resistance efflux transporter EmrE"/>
    <property type="match status" value="2"/>
</dbReference>
<feature type="transmembrane region" description="Helical" evidence="6">
    <location>
        <begin position="59"/>
        <end position="77"/>
    </location>
</feature>
<dbReference type="Pfam" id="PF00892">
    <property type="entry name" value="EamA"/>
    <property type="match status" value="2"/>
</dbReference>
<feature type="transmembrane region" description="Helical" evidence="6">
    <location>
        <begin position="243"/>
        <end position="262"/>
    </location>
</feature>
<dbReference type="InterPro" id="IPR037185">
    <property type="entry name" value="EmrE-like"/>
</dbReference>
<dbReference type="EMBL" id="MIZA01000024">
    <property type="protein sequence ID" value="OIR16541.1"/>
    <property type="molecule type" value="Genomic_DNA"/>
</dbReference>
<dbReference type="GO" id="GO:0005886">
    <property type="term" value="C:plasma membrane"/>
    <property type="evidence" value="ECO:0007669"/>
    <property type="project" value="UniProtKB-SubCell"/>
</dbReference>
<keyword evidence="2" id="KW-1003">Cell membrane</keyword>
<keyword evidence="4 6" id="KW-1133">Transmembrane helix</keyword>
<dbReference type="Proteomes" id="UP000183080">
    <property type="component" value="Unassembled WGS sequence"/>
</dbReference>
<dbReference type="InterPro" id="IPR050638">
    <property type="entry name" value="AA-Vitamin_Transporters"/>
</dbReference>
<dbReference type="PANTHER" id="PTHR32322:SF18">
    <property type="entry name" value="S-ADENOSYLMETHIONINE_S-ADENOSYLHOMOCYSTEINE TRANSPORTER"/>
    <property type="match status" value="1"/>
</dbReference>
<feature type="transmembrane region" description="Helical" evidence="6">
    <location>
        <begin position="213"/>
        <end position="231"/>
    </location>
</feature>
<evidence type="ECO:0000256" key="4">
    <source>
        <dbReference type="ARBA" id="ARBA00022989"/>
    </source>
</evidence>
<feature type="transmembrane region" description="Helical" evidence="6">
    <location>
        <begin position="145"/>
        <end position="165"/>
    </location>
</feature>
<organism evidence="8 9">
    <name type="scientific">Marine Group III euryarchaeote CG-Epi1</name>
    <dbReference type="NCBI Taxonomy" id="1888995"/>
    <lineage>
        <taxon>Archaea</taxon>
        <taxon>Methanobacteriati</taxon>
        <taxon>Thermoplasmatota</taxon>
        <taxon>Thermoplasmata</taxon>
        <taxon>Candidatus Thermoprofundales</taxon>
    </lineage>
</organism>
<evidence type="ECO:0000313" key="9">
    <source>
        <dbReference type="Proteomes" id="UP000183080"/>
    </source>
</evidence>
<evidence type="ECO:0000256" key="1">
    <source>
        <dbReference type="ARBA" id="ARBA00004651"/>
    </source>
</evidence>
<keyword evidence="3 6" id="KW-0812">Transmembrane</keyword>
<accession>A0A1J5TJS7</accession>
<feature type="transmembrane region" description="Helical" evidence="6">
    <location>
        <begin position="115"/>
        <end position="133"/>
    </location>
</feature>
<feature type="domain" description="EamA" evidence="7">
    <location>
        <begin position="2"/>
        <end position="131"/>
    </location>
</feature>
<evidence type="ECO:0000256" key="5">
    <source>
        <dbReference type="ARBA" id="ARBA00023136"/>
    </source>
</evidence>
<evidence type="ECO:0000259" key="7">
    <source>
        <dbReference type="Pfam" id="PF00892"/>
    </source>
</evidence>
<feature type="domain" description="EamA" evidence="7">
    <location>
        <begin position="146"/>
        <end position="285"/>
    </location>
</feature>
<evidence type="ECO:0000256" key="6">
    <source>
        <dbReference type="SAM" id="Phobius"/>
    </source>
</evidence>
<proteinExistence type="predicted"/>
<keyword evidence="5 6" id="KW-0472">Membrane</keyword>
<dbReference type="STRING" id="1888995.BD935_03070"/>
<dbReference type="AlphaFoldDB" id="A0A1J5TJS7"/>
<feature type="transmembrane region" description="Helical" evidence="6">
    <location>
        <begin position="177"/>
        <end position="198"/>
    </location>
</feature>
<evidence type="ECO:0000256" key="2">
    <source>
        <dbReference type="ARBA" id="ARBA00022475"/>
    </source>
</evidence>
<dbReference type="InterPro" id="IPR000620">
    <property type="entry name" value="EamA_dom"/>
</dbReference>
<protein>
    <recommendedName>
        <fullName evidence="7">EamA domain-containing protein</fullName>
    </recommendedName>
</protein>
<feature type="transmembrane region" description="Helical" evidence="6">
    <location>
        <begin position="29"/>
        <end position="47"/>
    </location>
</feature>
<evidence type="ECO:0000313" key="8">
    <source>
        <dbReference type="EMBL" id="OIR16541.1"/>
    </source>
</evidence>
<name>A0A1J5TJS7_9ARCH</name>
<sequence>MFFVAFFWGLAWPVGRILATDLLSYPYSVMFFRYLFAIPVLFGWLWFKEGNVVPLKRDYSYLLLLAFTSVFLYQFGYMFGMQKTAASDASLIIGFNPVSVSLLSVFILSHSLTRNGMLGIFLSFTGVLLIFLASPNVDINFSDRLIGNAYIMFGAFAYAIYVVAMRRYVLVVREDPLSSLATISWTSLIGCLMFVPFVINESPWNRVWENEEWALIAYLGVLSTALCYVFFAMGVETIGANKAASFINVVPIFGILSSWLWIGEELGLVQIVSFILIYYGVKLVNQQPSESLRST</sequence>
<dbReference type="PANTHER" id="PTHR32322">
    <property type="entry name" value="INNER MEMBRANE TRANSPORTER"/>
    <property type="match status" value="1"/>
</dbReference>
<gene>
    <name evidence="8" type="ORF">BD935_03070</name>
</gene>
<reference evidence="8 9" key="1">
    <citation type="submission" date="2016-08" db="EMBL/GenBank/DDBJ databases">
        <title>New Insights into Marine Group III Euryarchaeota, from dark to light.</title>
        <authorList>
            <person name="Haro-Moreno J.M."/>
            <person name="Rodriguez-Valera F."/>
            <person name="Lopez-Garcia P."/>
            <person name="Moreira D."/>
            <person name="Martin-Cuadrado A.B."/>
        </authorList>
    </citation>
    <scope>NUCLEOTIDE SEQUENCE [LARGE SCALE GENOMIC DNA]</scope>
    <source>
        <strain evidence="8">CG-Epi1</strain>
    </source>
</reference>